<dbReference type="RefSeq" id="WP_046184120.1">
    <property type="nucleotide sequence ID" value="NZ_JACKSS010000011.1"/>
</dbReference>
<evidence type="ECO:0000313" key="2">
    <source>
        <dbReference type="EMBL" id="ORW28324.1"/>
    </source>
</evidence>
<dbReference type="SUPFAM" id="SSF52540">
    <property type="entry name" value="P-loop containing nucleoside triphosphate hydrolases"/>
    <property type="match status" value="1"/>
</dbReference>
<dbReference type="STRING" id="244292.ABW17_17185"/>
<dbReference type="Proteomes" id="UP000193781">
    <property type="component" value="Unassembled WGS sequence"/>
</dbReference>
<comment type="caution">
    <text evidence="2">The sequence shown here is derived from an EMBL/GenBank/DDBJ whole genome shotgun (WGS) entry which is preliminary data.</text>
</comment>
<evidence type="ECO:0000259" key="1">
    <source>
        <dbReference type="Pfam" id="PF13191"/>
    </source>
</evidence>
<reference evidence="2 3" key="1">
    <citation type="submission" date="2016-01" db="EMBL/GenBank/DDBJ databases">
        <title>The new phylogeny of the genus Mycobacterium.</title>
        <authorList>
            <person name="Tarcisio F."/>
            <person name="Conor M."/>
            <person name="Antonella G."/>
            <person name="Elisabetta G."/>
            <person name="Giulia F.S."/>
            <person name="Sara T."/>
            <person name="Anna F."/>
            <person name="Clotilde B."/>
            <person name="Roberto B."/>
            <person name="Veronica D.S."/>
            <person name="Fabio R."/>
            <person name="Monica P."/>
            <person name="Olivier J."/>
            <person name="Enrico T."/>
            <person name="Nicola S."/>
        </authorList>
    </citation>
    <scope>NUCLEOTIDE SEQUENCE [LARGE SCALE GENOMIC DNA]</scope>
    <source>
        <strain evidence="2 3">DSM 44803</strain>
    </source>
</reference>
<proteinExistence type="predicted"/>
<gene>
    <name evidence="2" type="ORF">AWC17_27200</name>
</gene>
<dbReference type="AlphaFoldDB" id="A0A0F5NBY4"/>
<evidence type="ECO:0000313" key="3">
    <source>
        <dbReference type="Proteomes" id="UP000193781"/>
    </source>
</evidence>
<accession>A0A0F5NBY4</accession>
<dbReference type="Gene3D" id="3.40.50.300">
    <property type="entry name" value="P-loop containing nucleotide triphosphate hydrolases"/>
    <property type="match status" value="1"/>
</dbReference>
<feature type="domain" description="Orc1-like AAA ATPase" evidence="1">
    <location>
        <begin position="7"/>
        <end position="91"/>
    </location>
</feature>
<organism evidence="2 3">
    <name type="scientific">Mycobacterium nebraskense</name>
    <dbReference type="NCBI Taxonomy" id="244292"/>
    <lineage>
        <taxon>Bacteria</taxon>
        <taxon>Bacillati</taxon>
        <taxon>Actinomycetota</taxon>
        <taxon>Actinomycetes</taxon>
        <taxon>Mycobacteriales</taxon>
        <taxon>Mycobacteriaceae</taxon>
        <taxon>Mycobacterium</taxon>
    </lineage>
</organism>
<sequence>MLDQWPIVGRREEIDEFSRLFATFDGPRGVALAGKAGVGKSRLAREAAQGAADAGWTVRSTAATVTSRPIPLGAFATWTDDVQSAPYALARRVVDALTPVRNRTASWSCRRPVES</sequence>
<keyword evidence="3" id="KW-1185">Reference proteome</keyword>
<dbReference type="Pfam" id="PF13191">
    <property type="entry name" value="AAA_16"/>
    <property type="match status" value="1"/>
</dbReference>
<dbReference type="EMBL" id="LQPH01000066">
    <property type="protein sequence ID" value="ORW28324.1"/>
    <property type="molecule type" value="Genomic_DNA"/>
</dbReference>
<protein>
    <recommendedName>
        <fullName evidence="1">Orc1-like AAA ATPase domain-containing protein</fullName>
    </recommendedName>
</protein>
<name>A0A0F5NBY4_9MYCO</name>
<dbReference type="InterPro" id="IPR027417">
    <property type="entry name" value="P-loop_NTPase"/>
</dbReference>
<dbReference type="InterPro" id="IPR041664">
    <property type="entry name" value="AAA_16"/>
</dbReference>